<name>C7NVL8_HALUD</name>
<dbReference type="PANTHER" id="PTHR39419">
    <property type="entry name" value="SLL0814 PROTEIN"/>
    <property type="match status" value="1"/>
</dbReference>
<dbReference type="Proteomes" id="UP000002071">
    <property type="component" value="Chromosome"/>
</dbReference>
<dbReference type="STRING" id="519442.Huta_2375"/>
<evidence type="ECO:0000313" key="3">
    <source>
        <dbReference type="Proteomes" id="UP000002071"/>
    </source>
</evidence>
<reference evidence="2 3" key="1">
    <citation type="journal article" date="2009" name="Stand. Genomic Sci.">
        <title>Complete genome sequence of Halorhabdus utahensis type strain (AX-2).</title>
        <authorList>
            <person name="Anderson I."/>
            <person name="Tindall B.J."/>
            <person name="Pomrenke H."/>
            <person name="Goker M."/>
            <person name="Lapidus A."/>
            <person name="Nolan M."/>
            <person name="Copeland A."/>
            <person name="Glavina Del Rio T."/>
            <person name="Chen F."/>
            <person name="Tice H."/>
            <person name="Cheng J.F."/>
            <person name="Lucas S."/>
            <person name="Chertkov O."/>
            <person name="Bruce D."/>
            <person name="Brettin T."/>
            <person name="Detter J.C."/>
            <person name="Han C."/>
            <person name="Goodwin L."/>
            <person name="Land M."/>
            <person name="Hauser L."/>
            <person name="Chang Y.J."/>
            <person name="Jeffries C.D."/>
            <person name="Pitluck S."/>
            <person name="Pati A."/>
            <person name="Mavromatis K."/>
            <person name="Ivanova N."/>
            <person name="Ovchinnikova G."/>
            <person name="Chen A."/>
            <person name="Palaniappan K."/>
            <person name="Chain P."/>
            <person name="Rohde M."/>
            <person name="Bristow J."/>
            <person name="Eisen J.A."/>
            <person name="Markowitz V."/>
            <person name="Hugenholtz P."/>
            <person name="Kyrpides N.C."/>
            <person name="Klenk H.P."/>
        </authorList>
    </citation>
    <scope>NUCLEOTIDE SEQUENCE [LARGE SCALE GENOMIC DNA]</scope>
    <source>
        <strain evidence="3">DSM 12940 / JCM 11049 / AX-2</strain>
    </source>
</reference>
<keyword evidence="1" id="KW-1133">Transmembrane helix</keyword>
<dbReference type="NCBIfam" id="NF041333">
    <property type="entry name" value="CruF_Halo"/>
    <property type="match status" value="1"/>
</dbReference>
<dbReference type="OrthoDB" id="107798at2157"/>
<evidence type="ECO:0000256" key="1">
    <source>
        <dbReference type="SAM" id="Phobius"/>
    </source>
</evidence>
<dbReference type="EMBL" id="CP001687">
    <property type="protein sequence ID" value="ACV12541.1"/>
    <property type="molecule type" value="Genomic_DNA"/>
</dbReference>
<keyword evidence="3" id="KW-1185">Reference proteome</keyword>
<dbReference type="HOGENOM" id="CLU_070738_0_0_2"/>
<feature type="transmembrane region" description="Helical" evidence="1">
    <location>
        <begin position="206"/>
        <end position="224"/>
    </location>
</feature>
<sequence>MVEFDRRRLEARLDRYVAENRFAIAVLFPAIGAVMLVASAEGWFPGILEFNPYLVLFGTAVMRLPLIAGVAPLIDRRAALAIVGLTLYTYGIEFLGVLTGLPYGDFEYVIDLGPMLLDAVPAALPIFFFPLVLNAYLLCLLLLGDRAALTRIRLPAVIATVLAMDLVLDPGAVGLGFWEYAPPLTGDGAWASATAIHFYGVPLSNYLGWILSASVAVLAFDLGFERAGLLDRLDRTGFMLDDLVSFVILWGAINAWYGNWLAVGVAGLFGVGLLATDRFDFEVRETVPLVDLRQ</sequence>
<dbReference type="Pfam" id="PF04240">
    <property type="entry name" value="Caroten_synth"/>
    <property type="match status" value="1"/>
</dbReference>
<feature type="transmembrane region" description="Helical" evidence="1">
    <location>
        <begin position="50"/>
        <end position="71"/>
    </location>
</feature>
<gene>
    <name evidence="2" type="ordered locus">Huta_2375</name>
</gene>
<organism evidence="2 3">
    <name type="scientific">Halorhabdus utahensis (strain DSM 12940 / JCM 11049 / AX-2)</name>
    <dbReference type="NCBI Taxonomy" id="519442"/>
    <lineage>
        <taxon>Archaea</taxon>
        <taxon>Methanobacteriati</taxon>
        <taxon>Methanobacteriota</taxon>
        <taxon>Stenosarchaea group</taxon>
        <taxon>Halobacteria</taxon>
        <taxon>Halobacteriales</taxon>
        <taxon>Haloarculaceae</taxon>
        <taxon>Halorhabdus</taxon>
    </lineage>
</organism>
<dbReference type="PANTHER" id="PTHR39419:SF1">
    <property type="entry name" value="SLL0814 PROTEIN"/>
    <property type="match status" value="1"/>
</dbReference>
<feature type="transmembrane region" description="Helical" evidence="1">
    <location>
        <begin position="156"/>
        <end position="178"/>
    </location>
</feature>
<proteinExistence type="predicted"/>
<keyword evidence="1" id="KW-0472">Membrane</keyword>
<dbReference type="GeneID" id="8384674"/>
<accession>C7NVL8</accession>
<dbReference type="InterPro" id="IPR053540">
    <property type="entry name" value="BABR_hydratase"/>
</dbReference>
<feature type="transmembrane region" description="Helical" evidence="1">
    <location>
        <begin position="21"/>
        <end position="44"/>
    </location>
</feature>
<feature type="transmembrane region" description="Helical" evidence="1">
    <location>
        <begin position="123"/>
        <end position="144"/>
    </location>
</feature>
<dbReference type="InterPro" id="IPR017823">
    <property type="entry name" value="CruF"/>
</dbReference>
<dbReference type="eggNOG" id="arCOG02835">
    <property type="taxonomic scope" value="Archaea"/>
</dbReference>
<protein>
    <submittedName>
        <fullName evidence="2">Carotene biosynthesis associated membrane protein</fullName>
    </submittedName>
</protein>
<dbReference type="KEGG" id="hut:Huta_2375"/>
<dbReference type="AlphaFoldDB" id="C7NVL8"/>
<evidence type="ECO:0000313" key="2">
    <source>
        <dbReference type="EMBL" id="ACV12541.1"/>
    </source>
</evidence>
<feature type="transmembrane region" description="Helical" evidence="1">
    <location>
        <begin position="78"/>
        <end position="103"/>
    </location>
</feature>
<keyword evidence="1" id="KW-0812">Transmembrane</keyword>
<dbReference type="InterPro" id="IPR007354">
    <property type="entry name" value="CruF-like"/>
</dbReference>
<dbReference type="NCBIfam" id="TIGR03460">
    <property type="entry name" value="crt_membr_arch"/>
    <property type="match status" value="1"/>
</dbReference>
<dbReference type="RefSeq" id="WP_015790108.1">
    <property type="nucleotide sequence ID" value="NC_013158.1"/>
</dbReference>